<dbReference type="EMBL" id="MU806279">
    <property type="protein sequence ID" value="KAJ3837004.1"/>
    <property type="molecule type" value="Genomic_DNA"/>
</dbReference>
<comment type="caution">
    <text evidence="2">The sequence shown here is derived from an EMBL/GenBank/DDBJ whole genome shotgun (WGS) entry which is preliminary data.</text>
</comment>
<protein>
    <submittedName>
        <fullName evidence="2">Uncharacterized protein</fullName>
    </submittedName>
</protein>
<keyword evidence="3" id="KW-1185">Reference proteome</keyword>
<dbReference type="Proteomes" id="UP001163846">
    <property type="component" value="Unassembled WGS sequence"/>
</dbReference>
<gene>
    <name evidence="2" type="ORF">F5878DRAFT_687365</name>
</gene>
<evidence type="ECO:0000313" key="3">
    <source>
        <dbReference type="Proteomes" id="UP001163846"/>
    </source>
</evidence>
<accession>A0AA38P635</accession>
<keyword evidence="1" id="KW-0732">Signal</keyword>
<organism evidence="2 3">
    <name type="scientific">Lentinula raphanica</name>
    <dbReference type="NCBI Taxonomy" id="153919"/>
    <lineage>
        <taxon>Eukaryota</taxon>
        <taxon>Fungi</taxon>
        <taxon>Dikarya</taxon>
        <taxon>Basidiomycota</taxon>
        <taxon>Agaricomycotina</taxon>
        <taxon>Agaricomycetes</taxon>
        <taxon>Agaricomycetidae</taxon>
        <taxon>Agaricales</taxon>
        <taxon>Marasmiineae</taxon>
        <taxon>Omphalotaceae</taxon>
        <taxon>Lentinula</taxon>
    </lineage>
</organism>
<evidence type="ECO:0000313" key="2">
    <source>
        <dbReference type="EMBL" id="KAJ3837004.1"/>
    </source>
</evidence>
<feature type="signal peptide" evidence="1">
    <location>
        <begin position="1"/>
        <end position="21"/>
    </location>
</feature>
<sequence length="258" mass="28606">MFVRRVGQLIIVLALLSSAFTSPIAIVKQQSDPSNAANNTMDPFHNATLDENFNSSAITAEQTSDLGKRAPMTLFLVGCTSILNKSLRNPSAARRAGPFHLSPEGGLYLTHRLENAEAMARMEYTNCVPTTVNGFASKFMVATYEFDSTGLTVMDLDTLHWLQHDGGGGHQAQNLPTWWNVQSLQVIPYSGVNPQNQEMYNKYLSSHVIIGTLTPASHYGPGLTDLWSLWVLKTVRNDPKRIDPVSRLTLVKVNYYFT</sequence>
<dbReference type="AlphaFoldDB" id="A0AA38P635"/>
<evidence type="ECO:0000256" key="1">
    <source>
        <dbReference type="SAM" id="SignalP"/>
    </source>
</evidence>
<reference evidence="2" key="1">
    <citation type="submission" date="2022-08" db="EMBL/GenBank/DDBJ databases">
        <authorList>
            <consortium name="DOE Joint Genome Institute"/>
            <person name="Min B."/>
            <person name="Riley R."/>
            <person name="Sierra-Patev S."/>
            <person name="Naranjo-Ortiz M."/>
            <person name="Looney B."/>
            <person name="Konkel Z."/>
            <person name="Slot J.C."/>
            <person name="Sakamoto Y."/>
            <person name="Steenwyk J.L."/>
            <person name="Rokas A."/>
            <person name="Carro J."/>
            <person name="Camarero S."/>
            <person name="Ferreira P."/>
            <person name="Molpeceres G."/>
            <person name="Ruiz-Duenas F.J."/>
            <person name="Serrano A."/>
            <person name="Henrissat B."/>
            <person name="Drula E."/>
            <person name="Hughes K.W."/>
            <person name="Mata J.L."/>
            <person name="Ishikawa N.K."/>
            <person name="Vargas-Isla R."/>
            <person name="Ushijima S."/>
            <person name="Smith C.A."/>
            <person name="Ahrendt S."/>
            <person name="Andreopoulos W."/>
            <person name="He G."/>
            <person name="Labutti K."/>
            <person name="Lipzen A."/>
            <person name="Ng V."/>
            <person name="Sandor L."/>
            <person name="Barry K."/>
            <person name="Martinez A.T."/>
            <person name="Xiao Y."/>
            <person name="Gibbons J.G."/>
            <person name="Terashima K."/>
            <person name="Hibbett D.S."/>
            <person name="Grigoriev I.V."/>
        </authorList>
    </citation>
    <scope>NUCLEOTIDE SEQUENCE</scope>
    <source>
        <strain evidence="2">TFB9207</strain>
    </source>
</reference>
<name>A0AA38P635_9AGAR</name>
<feature type="chain" id="PRO_5041357237" evidence="1">
    <location>
        <begin position="22"/>
        <end position="258"/>
    </location>
</feature>
<proteinExistence type="predicted"/>